<dbReference type="GO" id="GO:0001665">
    <property type="term" value="F:alpha-N-acetylgalactosaminide alpha-2,6-sialyltransferase activity"/>
    <property type="evidence" value="ECO:0007669"/>
    <property type="project" value="TreeGrafter"/>
</dbReference>
<keyword evidence="6" id="KW-0808">Transferase</keyword>
<evidence type="ECO:0000256" key="4">
    <source>
        <dbReference type="ARBA" id="ARBA00006003"/>
    </source>
</evidence>
<dbReference type="FunFam" id="3.90.1480.20:FF:000008">
    <property type="entry name" value="ST6 N-acetylgalactosaminide alpha-2,6-sialyltransferase 3"/>
    <property type="match status" value="1"/>
</dbReference>
<dbReference type="Proteomes" id="UP001205998">
    <property type="component" value="Unassembled WGS sequence"/>
</dbReference>
<keyword evidence="7 20" id="KW-0812">Transmembrane</keyword>
<sequence length="360" mass="41125">MAEYLRVGSAFDVSLRSETFDVRDLRRVDGFADNLSQVLSDFNPENANLMCILKRERCLKKKWVIASSLVLAVSLFVVLVNYSEKSYSQLQLMLGQGLSPRWILSWQHKAPRAHLGYVSVPKKEPLKLSCDVCSVVSSSGQMLGRNAGPEIDRATCVWRMNNAPTLRYEKDVGNRTNLRVVSHTSVPLLLHKPQHFFGPASNGTVYVVWGPRRNMSPDGNGLIYNMLRRAAADFPSARIYVTTDERMDYCDATFKRETGRDRITSGSYLSTGWFTLILAMDMCKEIRVYGMINNTYCKSEGYRKVPYHYYEAGSRDECAEYILHESAPYGGHRFITEKAVFAKWAKKHPIKFFHPEWQLS</sequence>
<keyword evidence="14" id="KW-1015">Disulfide bond</keyword>
<evidence type="ECO:0000256" key="12">
    <source>
        <dbReference type="ARBA" id="ARBA00023098"/>
    </source>
</evidence>
<keyword evidence="12" id="KW-0443">Lipid metabolism</keyword>
<dbReference type="PANTHER" id="PTHR45906">
    <property type="entry name" value="ALPHA-N-ACETYL-NEURAMINYL-2,3-BETA-GALACTOSYL-1, 3-N-ACETYL-GALACTOSAMINIDE ALPHA-2,6-SIALYLTRANSFERASE-LIKE"/>
    <property type="match status" value="1"/>
</dbReference>
<dbReference type="GO" id="GO:0000139">
    <property type="term" value="C:Golgi membrane"/>
    <property type="evidence" value="ECO:0007669"/>
    <property type="project" value="UniProtKB-SubCell"/>
</dbReference>
<evidence type="ECO:0000256" key="20">
    <source>
        <dbReference type="SAM" id="Phobius"/>
    </source>
</evidence>
<evidence type="ECO:0000256" key="2">
    <source>
        <dbReference type="ARBA" id="ARBA00004922"/>
    </source>
</evidence>
<protein>
    <recommendedName>
        <fullName evidence="19">alpha-N-acetylneuraminyl-2,3-beta-galactosyl-1,3-N-acetylgalactosaminide6-alpha-sialyltransferase</fullName>
        <ecNumber evidence="19">2.4.3.7</ecNumber>
    </recommendedName>
</protein>
<organism evidence="21 22">
    <name type="scientific">Silurus asotus</name>
    <name type="common">Amur catfish</name>
    <name type="synonym">Parasilurus asotus</name>
    <dbReference type="NCBI Taxonomy" id="30991"/>
    <lineage>
        <taxon>Eukaryota</taxon>
        <taxon>Metazoa</taxon>
        <taxon>Chordata</taxon>
        <taxon>Craniata</taxon>
        <taxon>Vertebrata</taxon>
        <taxon>Euteleostomi</taxon>
        <taxon>Actinopterygii</taxon>
        <taxon>Neopterygii</taxon>
        <taxon>Teleostei</taxon>
        <taxon>Ostariophysi</taxon>
        <taxon>Siluriformes</taxon>
        <taxon>Siluridae</taxon>
        <taxon>Silurus</taxon>
    </lineage>
</organism>
<name>A0AAD5FE17_SILAS</name>
<comment type="similarity">
    <text evidence="4">Belongs to the glycosyltransferase 29 family.</text>
</comment>
<dbReference type="EMBL" id="MU563656">
    <property type="protein sequence ID" value="KAI5612613.1"/>
    <property type="molecule type" value="Genomic_DNA"/>
</dbReference>
<keyword evidence="11" id="KW-0333">Golgi apparatus</keyword>
<comment type="catalytic activity">
    <reaction evidence="16">
        <text>a ganglioside GM1b (d18:1(4E)) + CMP-N-acetyl-beta-neuraminate = a ganglioside GD1alpha (d18:1(4E)) + CMP + H(+)</text>
        <dbReference type="Rhea" id="RHEA:41968"/>
        <dbReference type="ChEBI" id="CHEBI:15378"/>
        <dbReference type="ChEBI" id="CHEBI:57812"/>
        <dbReference type="ChEBI" id="CHEBI:60377"/>
        <dbReference type="ChEBI" id="CHEBI:78568"/>
        <dbReference type="ChEBI" id="CHEBI:78569"/>
    </reaction>
    <physiologicalReaction direction="left-to-right" evidence="16">
        <dbReference type="Rhea" id="RHEA:41969"/>
    </physiologicalReaction>
</comment>
<keyword evidence="22" id="KW-1185">Reference proteome</keyword>
<accession>A0AAD5FE17</accession>
<evidence type="ECO:0000256" key="13">
    <source>
        <dbReference type="ARBA" id="ARBA00023136"/>
    </source>
</evidence>
<evidence type="ECO:0000256" key="11">
    <source>
        <dbReference type="ARBA" id="ARBA00023034"/>
    </source>
</evidence>
<dbReference type="EC" id="2.4.3.7" evidence="19"/>
<keyword evidence="9" id="KW-0730">Sialic acid</keyword>
<comment type="catalytic activity">
    <reaction evidence="17">
        <text>3-O-[alpha-Neu5Ac-(2-&gt;3)-beta-D-Gal-(1-&gt;3)-alpha-D-GalNAc]-L-Thr-[protein] + CMP-N-acetyl-beta-neuraminate = a 3-O-{alpha-Neu5Ac-(2-&gt;3)-beta-D-Gal-(1-&gt;3)-[alpha-Neu5Ac-(2-&gt;6)]-alpha-D-GalNAc}-L-threonyl-[protein] + CMP + H(+)</text>
        <dbReference type="Rhea" id="RHEA:65284"/>
        <dbReference type="Rhea" id="RHEA-COMP:16762"/>
        <dbReference type="Rhea" id="RHEA-COMP:16763"/>
        <dbReference type="ChEBI" id="CHEBI:15378"/>
        <dbReference type="ChEBI" id="CHEBI:57812"/>
        <dbReference type="ChEBI" id="CHEBI:60377"/>
        <dbReference type="ChEBI" id="CHEBI:156396"/>
        <dbReference type="ChEBI" id="CHEBI:156398"/>
    </reaction>
    <physiologicalReaction direction="left-to-right" evidence="17">
        <dbReference type="Rhea" id="RHEA:65285"/>
    </physiologicalReaction>
</comment>
<evidence type="ECO:0000256" key="18">
    <source>
        <dbReference type="ARBA" id="ARBA00053014"/>
    </source>
</evidence>
<gene>
    <name evidence="21" type="ORF">C0J50_4345</name>
</gene>
<evidence type="ECO:0000313" key="22">
    <source>
        <dbReference type="Proteomes" id="UP001205998"/>
    </source>
</evidence>
<dbReference type="Pfam" id="PF00777">
    <property type="entry name" value="Glyco_transf_29"/>
    <property type="match status" value="1"/>
</dbReference>
<dbReference type="AlphaFoldDB" id="A0AAD5FE17"/>
<evidence type="ECO:0000256" key="7">
    <source>
        <dbReference type="ARBA" id="ARBA00022692"/>
    </source>
</evidence>
<evidence type="ECO:0000256" key="17">
    <source>
        <dbReference type="ARBA" id="ARBA00050681"/>
    </source>
</evidence>
<keyword evidence="15" id="KW-0325">Glycoprotein</keyword>
<evidence type="ECO:0000256" key="1">
    <source>
        <dbReference type="ARBA" id="ARBA00004323"/>
    </source>
</evidence>
<keyword evidence="13 20" id="KW-0472">Membrane</keyword>
<comment type="pathway">
    <text evidence="3">Glycolipid biosynthesis.</text>
</comment>
<evidence type="ECO:0000256" key="9">
    <source>
        <dbReference type="ARBA" id="ARBA00022981"/>
    </source>
</evidence>
<dbReference type="GO" id="GO:0047290">
    <property type="term" value="F:alpha-N-acetylneuraminyl-2,3-beta-galactosyl-1,3-N-acetyl-galactosaminide 6-alpha-sialyltransferase activity"/>
    <property type="evidence" value="ECO:0007669"/>
    <property type="project" value="UniProtKB-EC"/>
</dbReference>
<evidence type="ECO:0000256" key="19">
    <source>
        <dbReference type="ARBA" id="ARBA00066955"/>
    </source>
</evidence>
<evidence type="ECO:0000256" key="10">
    <source>
        <dbReference type="ARBA" id="ARBA00022989"/>
    </source>
</evidence>
<dbReference type="GO" id="GO:0009311">
    <property type="term" value="P:oligosaccharide metabolic process"/>
    <property type="evidence" value="ECO:0007669"/>
    <property type="project" value="TreeGrafter"/>
</dbReference>
<comment type="pathway">
    <text evidence="2">Protein modification; protein glycosylation.</text>
</comment>
<evidence type="ECO:0000313" key="21">
    <source>
        <dbReference type="EMBL" id="KAI5612613.1"/>
    </source>
</evidence>
<reference evidence="21" key="1">
    <citation type="submission" date="2018-07" db="EMBL/GenBank/DDBJ databases">
        <title>Comparative genomics of catfishes provides insights into carnivory and benthic adaptation.</title>
        <authorList>
            <person name="Zhang Y."/>
            <person name="Wang D."/>
            <person name="Peng Z."/>
            <person name="Zheng S."/>
            <person name="Shao F."/>
            <person name="Tao W."/>
        </authorList>
    </citation>
    <scope>NUCLEOTIDE SEQUENCE</scope>
    <source>
        <strain evidence="21">Chongqing</strain>
    </source>
</reference>
<comment type="catalytic activity">
    <reaction evidence="18">
        <text>3-O-[alpha-Neu5Ac-(2-&gt;3)-beta-D-Gal-(1-&gt;3)-alpha-D-GalNAc]-L-Ser-[protein] + CMP-N-acetyl-beta-neuraminate = a 3-O-{alpha-Neu5Ac-(2-&gt;3)-beta-D-Gal-(1-&gt;3)-[alpha-Neu5Ac-(2-&gt;6)]-alpha-D-GalNAc}-L-seryl-[protein] + CMP + H(+)</text>
        <dbReference type="Rhea" id="RHEA:65280"/>
        <dbReference type="Rhea" id="RHEA-COMP:16760"/>
        <dbReference type="Rhea" id="RHEA-COMP:16761"/>
        <dbReference type="ChEBI" id="CHEBI:15378"/>
        <dbReference type="ChEBI" id="CHEBI:57812"/>
        <dbReference type="ChEBI" id="CHEBI:60377"/>
        <dbReference type="ChEBI" id="CHEBI:156395"/>
        <dbReference type="ChEBI" id="CHEBI:156397"/>
    </reaction>
    <physiologicalReaction direction="left-to-right" evidence="18">
        <dbReference type="Rhea" id="RHEA:65281"/>
    </physiologicalReaction>
</comment>
<dbReference type="InterPro" id="IPR001675">
    <property type="entry name" value="Glyco_trans_29"/>
</dbReference>
<feature type="transmembrane region" description="Helical" evidence="20">
    <location>
        <begin position="63"/>
        <end position="82"/>
    </location>
</feature>
<evidence type="ECO:0000256" key="8">
    <source>
        <dbReference type="ARBA" id="ARBA00022968"/>
    </source>
</evidence>
<keyword evidence="10 20" id="KW-1133">Transmembrane helix</keyword>
<evidence type="ECO:0000256" key="15">
    <source>
        <dbReference type="ARBA" id="ARBA00023180"/>
    </source>
</evidence>
<keyword evidence="5" id="KW-0328">Glycosyltransferase</keyword>
<keyword evidence="8" id="KW-0735">Signal-anchor</keyword>
<evidence type="ECO:0000256" key="14">
    <source>
        <dbReference type="ARBA" id="ARBA00023157"/>
    </source>
</evidence>
<dbReference type="Gene3D" id="3.90.1480.20">
    <property type="entry name" value="Glycosyl transferase family 29"/>
    <property type="match status" value="1"/>
</dbReference>
<evidence type="ECO:0000256" key="6">
    <source>
        <dbReference type="ARBA" id="ARBA00022679"/>
    </source>
</evidence>
<comment type="caution">
    <text evidence="21">The sequence shown here is derived from an EMBL/GenBank/DDBJ whole genome shotgun (WGS) entry which is preliminary data.</text>
</comment>
<evidence type="ECO:0000256" key="16">
    <source>
        <dbReference type="ARBA" id="ARBA00043744"/>
    </source>
</evidence>
<dbReference type="PANTHER" id="PTHR45906:SF2">
    <property type="entry name" value="ALPHA-N-ACETYLGALACTOSAMINIDE ALPHA-2,6-SIALYLTRANSFERASE 3"/>
    <property type="match status" value="1"/>
</dbReference>
<dbReference type="GO" id="GO:0001574">
    <property type="term" value="P:ganglioside biosynthetic process"/>
    <property type="evidence" value="ECO:0007669"/>
    <property type="project" value="TreeGrafter"/>
</dbReference>
<dbReference type="InterPro" id="IPR038578">
    <property type="entry name" value="GT29-like_sf"/>
</dbReference>
<evidence type="ECO:0000256" key="5">
    <source>
        <dbReference type="ARBA" id="ARBA00022676"/>
    </source>
</evidence>
<evidence type="ECO:0000256" key="3">
    <source>
        <dbReference type="ARBA" id="ARBA00004934"/>
    </source>
</evidence>
<proteinExistence type="inferred from homology"/>
<comment type="subcellular location">
    <subcellularLocation>
        <location evidence="1">Golgi apparatus membrane</location>
        <topology evidence="1">Single-pass type II membrane protein</topology>
    </subcellularLocation>
</comment>